<feature type="compositionally biased region" description="Low complexity" evidence="1">
    <location>
        <begin position="285"/>
        <end position="298"/>
    </location>
</feature>
<feature type="region of interest" description="Disordered" evidence="1">
    <location>
        <begin position="1140"/>
        <end position="1163"/>
    </location>
</feature>
<feature type="compositionally biased region" description="Polar residues" evidence="1">
    <location>
        <begin position="157"/>
        <end position="168"/>
    </location>
</feature>
<feature type="compositionally biased region" description="Low complexity" evidence="1">
    <location>
        <begin position="237"/>
        <end position="258"/>
    </location>
</feature>
<feature type="region of interest" description="Disordered" evidence="1">
    <location>
        <begin position="1"/>
        <end position="193"/>
    </location>
</feature>
<feature type="compositionally biased region" description="Polar residues" evidence="1">
    <location>
        <begin position="491"/>
        <end position="502"/>
    </location>
</feature>
<sequence length="1409" mass="149440">MSVPPLDSIYTTPTGFHHHQQHHHHPHHAAHHHAQQQNGTPGSPEAMKQTPTSETDGTEVKESSSLTDDDDDGAGARGGSPDDDGGGGGDGSSVPPSGTDRPSGSPRTTVGVAREPSTGGSGTVAIAGGASSQLHDKRSVDRTQGQASGRLEPAPSSVPSDTQTRASCQQQQQQLEGQEQRESAATSAPRRLSAKASDYGLERFNRLLDRLDRGNFLIKTSFKKSYSLILMSRASTISGGSGNTSITTTASTASTSATPRDGQKLDGAGGPVGSGAGEGQGNSSGSGSTSSTGPSSNGLDWKLRRTVGGKSPSDREPIVGGSLRAWCPRARGRILIKANSSTGIYQLAGGAETLERNDERTDLGARPDAAQNPATAEAETTPRPPDGERTTTEASDTGSGSGEAPRTGLVLSRTTRTSPRKPPPIAGCERSPVAIGNYENIRPRETVSRTLGSAYRKSATNRRKGTVSGGTPERRSRPPRHGESEADEQRLSVSLPHNSTGDGDSGEFHWQQQAQHQMPSAVPTRFFQRQDYARPTAAPTEEYAREHLMAATRQDSCRSKTLLSGGSGRKRWLASVGTTGGHRKPVASQPIGMESNDGAPSSTGTSFRLVPPFFGTAGSGSRRSSERSMLKNVNLHFPNKTGHQQGRASEVGLADRSGQLHAASQAYQQLLYPNARPALATGPGKRTSGERKYFSKAKSQFLKLGQKCRLLTVAGNRSTAATGPGPGGNISSYNLDDLIKATAKYEQSESANLSQQQIVYKSYKSELDLTKNLAYLDSFLNEAFEERGSGPMTAAPVRHKRAKSCSKSLHHPSSANQTAGHSGGLDDGATTTDGTDEVPPASHTNLIQLEDVWSRSVTADIGSGRGAPGQPTWTTNNTSSSSSEYLRHSLVRAGVAAKFNDFLLLDTARDEEEEEEADFGVDDDDEEEDEEDEEEDERELELYGNEGEDPEDEELGTDDDRLLLYDSATAPFILASALGTRDGFVAGRSVLVEQSGRNNGATSSSLSSSDYASVYSATSSGGNGGPTVNGHGLHGHAGRRFPVPETDNRPGESKAAKSAKSARTAYQQPRPKLLHGNAPQHTRIYSNFLDGSGGPTPVPTPGSQQLEKNQRSRVVPAMTTAMVMEYPLRYPDRYDYRVLQQQQQPASNRKSQSRSGREEADSLTHPENYLEHYQQVAAQALLLGGSSSSAAAAAAGARYEASSPDPVTDNVTHDGTIGEPRQRSDVTGYQLAGMRQRSGSSVSAAGRVPYQHRRNGSHCGPPWNKGAPNETSDNGESESDGAQRRPPEALVCDNEPPASTAAGAGLVDTSDDELLLGGGLGVTSAQLINRHPSQQPLGGYSDYGHRPPESTATARHKLQKGSLPVAASKAPPTVLPTSSTSNYLNYGPHRVIVSQSRKEHGELVLEYEC</sequence>
<dbReference type="VEuPathDB" id="VectorBase:AALB20_026167"/>
<feature type="region of interest" description="Disordered" evidence="1">
    <location>
        <begin position="237"/>
        <end position="320"/>
    </location>
</feature>
<keyword evidence="3" id="KW-1185">Reference proteome</keyword>
<feature type="region of interest" description="Disordered" evidence="1">
    <location>
        <begin position="571"/>
        <end position="603"/>
    </location>
</feature>
<feature type="compositionally biased region" description="Acidic residues" evidence="1">
    <location>
        <begin position="909"/>
        <end position="939"/>
    </location>
</feature>
<evidence type="ECO:0000256" key="1">
    <source>
        <dbReference type="SAM" id="MobiDB-lite"/>
    </source>
</evidence>
<dbReference type="EnsemblMetazoa" id="AALB003085-RA">
    <property type="protein sequence ID" value="AALB003085-PA"/>
    <property type="gene ID" value="AALB003085"/>
</dbReference>
<feature type="compositionally biased region" description="Polar residues" evidence="1">
    <location>
        <begin position="1140"/>
        <end position="1154"/>
    </location>
</feature>
<feature type="compositionally biased region" description="Polar residues" evidence="1">
    <location>
        <begin position="811"/>
        <end position="820"/>
    </location>
</feature>
<protein>
    <submittedName>
        <fullName evidence="2">Uncharacterized protein</fullName>
    </submittedName>
</protein>
<feature type="region of interest" description="Disordered" evidence="1">
    <location>
        <begin position="1199"/>
        <end position="1226"/>
    </location>
</feature>
<feature type="compositionally biased region" description="Gly residues" evidence="1">
    <location>
        <begin position="267"/>
        <end position="284"/>
    </location>
</feature>
<name>A0A182F9B0_ANOAL</name>
<feature type="compositionally biased region" description="Basic and acidic residues" evidence="1">
    <location>
        <begin position="353"/>
        <end position="365"/>
    </location>
</feature>
<feature type="compositionally biased region" description="Acidic residues" evidence="1">
    <location>
        <begin position="946"/>
        <end position="956"/>
    </location>
</feature>
<feature type="region of interest" description="Disordered" evidence="1">
    <location>
        <begin position="908"/>
        <end position="956"/>
    </location>
</feature>
<proteinExistence type="predicted"/>
<evidence type="ECO:0000313" key="2">
    <source>
        <dbReference type="EnsemblMetazoa" id="AALB003085-PA"/>
    </source>
</evidence>
<feature type="region of interest" description="Disordered" evidence="1">
    <location>
        <begin position="1331"/>
        <end position="1352"/>
    </location>
</feature>
<feature type="region of interest" description="Disordered" evidence="1">
    <location>
        <begin position="353"/>
        <end position="507"/>
    </location>
</feature>
<feature type="compositionally biased region" description="Basic residues" evidence="1">
    <location>
        <begin position="797"/>
        <end position="810"/>
    </location>
</feature>
<feature type="compositionally biased region" description="Basic and acidic residues" evidence="1">
    <location>
        <begin position="472"/>
        <end position="490"/>
    </location>
</feature>
<feature type="compositionally biased region" description="Basic residues" evidence="1">
    <location>
        <begin position="16"/>
        <end position="34"/>
    </location>
</feature>
<feature type="compositionally biased region" description="Basic and acidic residues" evidence="1">
    <location>
        <begin position="1046"/>
        <end position="1055"/>
    </location>
</feature>
<feature type="region of interest" description="Disordered" evidence="1">
    <location>
        <begin position="1251"/>
        <end position="1305"/>
    </location>
</feature>
<feature type="compositionally biased region" description="Low complexity" evidence="1">
    <location>
        <begin position="1001"/>
        <end position="1020"/>
    </location>
</feature>
<accession>A0A182F9B0</accession>
<evidence type="ECO:0000313" key="3">
    <source>
        <dbReference type="Proteomes" id="UP000069272"/>
    </source>
</evidence>
<reference evidence="2" key="2">
    <citation type="submission" date="2022-08" db="UniProtKB">
        <authorList>
            <consortium name="EnsemblMetazoa"/>
        </authorList>
    </citation>
    <scope>IDENTIFICATION</scope>
    <source>
        <strain evidence="2">STECLA/ALBI9_A</strain>
    </source>
</reference>
<feature type="region of interest" description="Disordered" evidence="1">
    <location>
        <begin position="789"/>
        <end position="881"/>
    </location>
</feature>
<dbReference type="Proteomes" id="UP000069272">
    <property type="component" value="Chromosome 2R"/>
</dbReference>
<reference evidence="2 3" key="1">
    <citation type="journal article" date="2017" name="G3 (Bethesda)">
        <title>The Physical Genome Mapping of Anopheles albimanus Corrected Scaffold Misassemblies and Identified Interarm Rearrangements in Genus Anopheles.</title>
        <authorList>
            <person name="Artemov G.N."/>
            <person name="Peery A.N."/>
            <person name="Jiang X."/>
            <person name="Tu Z."/>
            <person name="Stegniy V.N."/>
            <person name="Sharakhova M.V."/>
            <person name="Sharakhov I.V."/>
        </authorList>
    </citation>
    <scope>NUCLEOTIDE SEQUENCE [LARGE SCALE GENOMIC DNA]</scope>
    <source>
        <strain evidence="2 3">ALBI9_A</strain>
    </source>
</reference>
<dbReference type="VEuPathDB" id="VectorBase:AALB003085"/>
<organism evidence="2 3">
    <name type="scientific">Anopheles albimanus</name>
    <name type="common">New world malaria mosquito</name>
    <dbReference type="NCBI Taxonomy" id="7167"/>
    <lineage>
        <taxon>Eukaryota</taxon>
        <taxon>Metazoa</taxon>
        <taxon>Ecdysozoa</taxon>
        <taxon>Arthropoda</taxon>
        <taxon>Hexapoda</taxon>
        <taxon>Insecta</taxon>
        <taxon>Pterygota</taxon>
        <taxon>Neoptera</taxon>
        <taxon>Endopterygota</taxon>
        <taxon>Diptera</taxon>
        <taxon>Nematocera</taxon>
        <taxon>Culicoidea</taxon>
        <taxon>Culicidae</taxon>
        <taxon>Anophelinae</taxon>
        <taxon>Anopheles</taxon>
    </lineage>
</organism>
<feature type="region of interest" description="Disordered" evidence="1">
    <location>
        <begin position="996"/>
        <end position="1113"/>
    </location>
</feature>